<dbReference type="AlphaFoldDB" id="A0A1I6PCW1"/>
<name>A0A1I6PCW1_9ACTN</name>
<organism evidence="3 4">
    <name type="scientific">Streptomyces harbinensis</name>
    <dbReference type="NCBI Taxonomy" id="1176198"/>
    <lineage>
        <taxon>Bacteria</taxon>
        <taxon>Bacillati</taxon>
        <taxon>Actinomycetota</taxon>
        <taxon>Actinomycetes</taxon>
        <taxon>Kitasatosporales</taxon>
        <taxon>Streptomycetaceae</taxon>
        <taxon>Streptomyces</taxon>
    </lineage>
</organism>
<dbReference type="Proteomes" id="UP000198873">
    <property type="component" value="Unassembled WGS sequence"/>
</dbReference>
<proteinExistence type="predicted"/>
<feature type="domain" description="AAA+ ATPase" evidence="2">
    <location>
        <begin position="61"/>
        <end position="257"/>
    </location>
</feature>
<dbReference type="STRING" id="1176198.SAMN05444716_101423"/>
<dbReference type="Gene3D" id="1.25.40.10">
    <property type="entry name" value="Tetratricopeptide repeat domain"/>
    <property type="match status" value="1"/>
</dbReference>
<dbReference type="EMBL" id="FPAB01000001">
    <property type="protein sequence ID" value="SFS38003.1"/>
    <property type="molecule type" value="Genomic_DNA"/>
</dbReference>
<dbReference type="RefSeq" id="WP_093841987.1">
    <property type="nucleotide sequence ID" value="NZ_FPAB01000001.1"/>
</dbReference>
<feature type="compositionally biased region" description="Low complexity" evidence="1">
    <location>
        <begin position="839"/>
        <end position="853"/>
    </location>
</feature>
<protein>
    <recommendedName>
        <fullName evidence="2">AAA+ ATPase domain-containing protein</fullName>
    </recommendedName>
</protein>
<sequence length="887" mass="94872">MTGVEVRAEGSGDARIEQHVQVRISGRGSEVIGHLPAVGRTLGRAAELRTVREQLTRRNPAAGPLVVHGPAGAGKTHLVHAAAQGIRREERQGRRFSGEIEIRIDNRTPEQYPPARALRRVVDILAHALDTEVPARLSAEAAQDRYRAWLADYSRRHGGRPVLILVDGATDAGQVRPLLPPDGAGALVVTSRTRLAGITPPPALVEAGPLAAPDAVALLAAVVDTASPGWERRVARDPESALRVADLCDRLPLALTLAGRALVSAERLTVRELARRLADSPRRAAELDDGAPGIRAALDVSRRLLTAEDRSVLELLDCHPGPFLHVDGVAALLGTEAEQAAGVLRRLHEVRLLEDAGTFRHAYRMPGLIRQFVAERAAGLSQDRRDRALARLLRSYAETARVADRALHRAPPTTDGVPPGAGEVLDSPETALAWLDAERPNLVAAVPPGLDHPDGAVRHDAIGLTRALTAFLDLRGHQEDWILTHRAAARRAARDGHGADAAVLWRELGRVLHRQGDLGATLECYRKASAAGTAGASEQARLYALLTLACTEAYGRSESERWDEGEPAALPTTAAQLPDDRGRAAVLFLAGLVEGRAGRIAQGLEQLATAERLFREQDDTHGLARCSLAIGRYRLAQGNLAGARSAFQQAYQAASSGDPLARGMARYNLAVLDIRARRVRQAYLSLAEAAGLFASLGSREGERLAERTAELEQLLGGVWGRRKRLRAAEPLAVLYTWLLLPPLAAGAAALRGALDAWSAPADDWATAHALLPTWAGEPSGEVEVGDTAARGQAMGLSLSGPEPEPEPELFEPEPSAPAPFRAVRFARAEDRDAREPATEESGSWSGYDSGSSYDSDREDSATSSDSAYGSSYGSSGDSVAADDDYWR</sequence>
<dbReference type="InterPro" id="IPR027417">
    <property type="entry name" value="P-loop_NTPase"/>
</dbReference>
<dbReference type="Pfam" id="PF13191">
    <property type="entry name" value="AAA_16"/>
    <property type="match status" value="1"/>
</dbReference>
<dbReference type="Gene3D" id="3.40.50.300">
    <property type="entry name" value="P-loop containing nucleotide triphosphate hydrolases"/>
    <property type="match status" value="1"/>
</dbReference>
<gene>
    <name evidence="3" type="ORF">SAMN05444716_101423</name>
</gene>
<evidence type="ECO:0000313" key="3">
    <source>
        <dbReference type="EMBL" id="SFS38003.1"/>
    </source>
</evidence>
<feature type="compositionally biased region" description="Low complexity" evidence="1">
    <location>
        <begin position="861"/>
        <end position="879"/>
    </location>
</feature>
<dbReference type="InterPro" id="IPR041664">
    <property type="entry name" value="AAA_16"/>
</dbReference>
<feature type="compositionally biased region" description="Basic and acidic residues" evidence="1">
    <location>
        <begin position="826"/>
        <end position="837"/>
    </location>
</feature>
<dbReference type="InterPro" id="IPR011990">
    <property type="entry name" value="TPR-like_helical_dom_sf"/>
</dbReference>
<feature type="region of interest" description="Disordered" evidence="1">
    <location>
        <begin position="793"/>
        <end position="887"/>
    </location>
</feature>
<dbReference type="SMART" id="SM00382">
    <property type="entry name" value="AAA"/>
    <property type="match status" value="1"/>
</dbReference>
<accession>A0A1I6PCW1</accession>
<evidence type="ECO:0000259" key="2">
    <source>
        <dbReference type="SMART" id="SM00382"/>
    </source>
</evidence>
<dbReference type="InterPro" id="IPR003593">
    <property type="entry name" value="AAA+_ATPase"/>
</dbReference>
<evidence type="ECO:0000256" key="1">
    <source>
        <dbReference type="SAM" id="MobiDB-lite"/>
    </source>
</evidence>
<keyword evidence="4" id="KW-1185">Reference proteome</keyword>
<dbReference type="SUPFAM" id="SSF48452">
    <property type="entry name" value="TPR-like"/>
    <property type="match status" value="1"/>
</dbReference>
<evidence type="ECO:0000313" key="4">
    <source>
        <dbReference type="Proteomes" id="UP000198873"/>
    </source>
</evidence>
<dbReference type="SUPFAM" id="SSF52540">
    <property type="entry name" value="P-loop containing nucleoside triphosphate hydrolases"/>
    <property type="match status" value="1"/>
</dbReference>
<reference evidence="4" key="1">
    <citation type="submission" date="2016-10" db="EMBL/GenBank/DDBJ databases">
        <authorList>
            <person name="Varghese N."/>
            <person name="Submissions S."/>
        </authorList>
    </citation>
    <scope>NUCLEOTIDE SEQUENCE [LARGE SCALE GENOMIC DNA]</scope>
    <source>
        <strain evidence="4">CGMCC 4.7047</strain>
    </source>
</reference>